<dbReference type="Gene3D" id="1.10.10.10">
    <property type="entry name" value="Winged helix-like DNA-binding domain superfamily/Winged helix DNA-binding domain"/>
    <property type="match status" value="1"/>
</dbReference>
<feature type="domain" description="Disease resistance N-terminal" evidence="8">
    <location>
        <begin position="182"/>
        <end position="262"/>
    </location>
</feature>
<keyword evidence="5" id="KW-0611">Plant defense</keyword>
<evidence type="ECO:0000256" key="2">
    <source>
        <dbReference type="ARBA" id="ARBA00022614"/>
    </source>
</evidence>
<dbReference type="GO" id="GO:0051607">
    <property type="term" value="P:defense response to virus"/>
    <property type="evidence" value="ECO:0007669"/>
    <property type="project" value="UniProtKB-ARBA"/>
</dbReference>
<evidence type="ECO:0000256" key="4">
    <source>
        <dbReference type="ARBA" id="ARBA00022741"/>
    </source>
</evidence>
<proteinExistence type="inferred from homology"/>
<dbReference type="InterPro" id="IPR041118">
    <property type="entry name" value="Rx_N"/>
</dbReference>
<dbReference type="Proteomes" id="UP000790787">
    <property type="component" value="Chromosome 12"/>
</dbReference>
<dbReference type="InterPro" id="IPR027417">
    <property type="entry name" value="P-loop_NTPase"/>
</dbReference>
<dbReference type="OrthoDB" id="5986190at2759"/>
<dbReference type="PANTHER" id="PTHR23155">
    <property type="entry name" value="DISEASE RESISTANCE PROTEIN RP"/>
    <property type="match status" value="1"/>
</dbReference>
<dbReference type="PANTHER" id="PTHR23155:SF1228">
    <property type="entry name" value="NB-ARC DOMAIN CONTAINING PROTEIN, EXPRESSED"/>
    <property type="match status" value="1"/>
</dbReference>
<evidence type="ECO:0000259" key="9">
    <source>
        <dbReference type="Pfam" id="PF23559"/>
    </source>
</evidence>
<dbReference type="KEGG" id="nta:107816834"/>
<dbReference type="RefSeq" id="XP_016498062.1">
    <property type="nucleotide sequence ID" value="XM_016642576.1"/>
</dbReference>
<dbReference type="PaxDb" id="4097-A0A1S4C9Y8"/>
<accession>A0A1S4C9Y8</accession>
<dbReference type="InterPro" id="IPR042197">
    <property type="entry name" value="Apaf_helical"/>
</dbReference>
<keyword evidence="3" id="KW-0677">Repeat</keyword>
<comment type="similarity">
    <text evidence="1">Belongs to the disease resistance NB-LRR family.</text>
</comment>
<feature type="domain" description="NB-ARC" evidence="7">
    <location>
        <begin position="324"/>
        <end position="512"/>
    </location>
</feature>
<dbReference type="RefSeq" id="XP_016498060.1">
    <property type="nucleotide sequence ID" value="XM_016642574.1"/>
</dbReference>
<dbReference type="STRING" id="4097.A0A1S4C9Y8"/>
<evidence type="ECO:0000313" key="11">
    <source>
        <dbReference type="Proteomes" id="UP000790787"/>
    </source>
</evidence>
<dbReference type="Pfam" id="PF23598">
    <property type="entry name" value="LRR_14"/>
    <property type="match status" value="1"/>
</dbReference>
<keyword evidence="6" id="KW-0067">ATP-binding</keyword>
<dbReference type="SUPFAM" id="SSF52540">
    <property type="entry name" value="P-loop containing nucleoside triphosphate hydrolases"/>
    <property type="match status" value="1"/>
</dbReference>
<evidence type="ECO:0000313" key="16">
    <source>
        <dbReference type="RefSeq" id="XP_016498066.1"/>
    </source>
</evidence>
<dbReference type="Gene3D" id="1.20.5.4130">
    <property type="match status" value="1"/>
</dbReference>
<evidence type="ECO:0000256" key="6">
    <source>
        <dbReference type="ARBA" id="ARBA00022840"/>
    </source>
</evidence>
<sequence>MVSILLKLRGLVRAGFMLLTCRNFLPYPREMAQNEIDDTLESLKRLKNAGNLNRFSYLLQSWMEYFKNEKLKDFQTNVSAQKIDAVVEFLLILLANVPNSVINGKTLDEVMEKVVDLVGDIFVVAEKLLESSSIQGKTSEINIGVAQILEKIEHLKAEMEERHCKMLKFSPSQFPAIGGLGFMDFLLDKLNEMLSSKSSLATMMKPHIGILKEELSLLRSFLGDVAKFEHEYEILKDLQMRIINLAYEAEVAIDSILVQYNLLQHLFCSLPTIIKEIKLISVEVTEIWSKNFTAPKSCLALKPPKHVLTQNSIPTDIEDIVGFEGDTERIIQQLIKGEDELDVITIVGMGGQGKTTLARKLYRNRTIIRHFDAQAWCCISQTYDLEEVFFEIFRQVTGFKGTLEELLFGESNQVTGRKENLKEKRNLADMLRKSLMGKRYFIVLDDMWEVMAWDELRLSFPNDEMGSRMLLTTRLEELAKQVKYHTDPYFLPFLTPEESWELLQKKVFPKESCPPELYLLGQSAAEKCKGLPLVIILMAGIISRKKMEASWWLEVSNALFSLVGKVGEYGLATIQFSYDNLPVQLRPCLLYMGMFPEDHEIEVSRLINLWKAEGIVQSIESRRFEEVAGGYLMDLISCSLVMVSKRGHKGKVKYCQVHDLVLEFCLKRSREEKFMAVMKGVSFHITNYKLTKFPPPDCKEIRLSCLLQNDHYDCASPGYEPLKLLDQHLRSLLFFCPFDGTCYVPNASSQIAEFRLLNVLDMSCIRVFGLSVASLESLNHLRYLSIRIDRFDFQQVSGMCHLETLVVHHSEGTVLLSTTFWKLAKLRHVHISEAEFDFHYLGNNKQENFAESSVVLENLRFLGKVFISVYDADRVEEVMRRCPNLQQLQITYGGLYDFTPQMRTRNPKFEVLTQLQFLDLQFPCGIFKLHLPSNLKILKLRGNTSRRVPVSMIAKLPNLEYLKLVDLRFEEDEWCLGEDVKFHKLEILKLYNVYMTRWHASADESFPLLEKLVIKYCYDLEEIPFSFADIQTLKQIKVLQSNKSLEDSAIKIKEEVEAIAGSDCLDVIIQVREQKQSFFYNDWFCTAYGAGNLLPPLPPPLPTFSPSKKGKNGTG</sequence>
<dbReference type="GO" id="GO:0005524">
    <property type="term" value="F:ATP binding"/>
    <property type="evidence" value="ECO:0007669"/>
    <property type="project" value="UniProtKB-KW"/>
</dbReference>
<dbReference type="InterPro" id="IPR036388">
    <property type="entry name" value="WH-like_DNA-bd_sf"/>
</dbReference>
<evidence type="ECO:0000256" key="1">
    <source>
        <dbReference type="ARBA" id="ARBA00008894"/>
    </source>
</evidence>
<dbReference type="FunFam" id="3.40.50.300:FF:001091">
    <property type="entry name" value="Probable disease resistance protein At1g61300"/>
    <property type="match status" value="1"/>
</dbReference>
<dbReference type="Gene3D" id="3.40.50.300">
    <property type="entry name" value="P-loop containing nucleotide triphosphate hydrolases"/>
    <property type="match status" value="1"/>
</dbReference>
<keyword evidence="2" id="KW-0433">Leucine-rich repeat</keyword>
<dbReference type="InterPro" id="IPR002182">
    <property type="entry name" value="NB-ARC"/>
</dbReference>
<dbReference type="SUPFAM" id="SSF52058">
    <property type="entry name" value="L domain-like"/>
    <property type="match status" value="1"/>
</dbReference>
<evidence type="ECO:0000313" key="13">
    <source>
        <dbReference type="RefSeq" id="XP_016498061.1"/>
    </source>
</evidence>
<dbReference type="GeneID" id="107816834"/>
<dbReference type="Pfam" id="PF23559">
    <property type="entry name" value="WHD_DRP"/>
    <property type="match status" value="1"/>
</dbReference>
<dbReference type="RefSeq" id="XP_016498063.1">
    <property type="nucleotide sequence ID" value="XM_016642577.1"/>
</dbReference>
<feature type="domain" description="Disease resistance R13L4/SHOC-2-like LRR" evidence="10">
    <location>
        <begin position="728"/>
        <end position="1052"/>
    </location>
</feature>
<evidence type="ECO:0000256" key="5">
    <source>
        <dbReference type="ARBA" id="ARBA00022821"/>
    </source>
</evidence>
<reference evidence="11" key="1">
    <citation type="journal article" date="2014" name="Nat. Commun.">
        <title>The tobacco genome sequence and its comparison with those of tomato and potato.</title>
        <authorList>
            <person name="Sierro N."/>
            <person name="Battey J.N."/>
            <person name="Ouadi S."/>
            <person name="Bakaher N."/>
            <person name="Bovet L."/>
            <person name="Willig A."/>
            <person name="Goepfert S."/>
            <person name="Peitsch M.C."/>
            <person name="Ivanov N.V."/>
        </authorList>
    </citation>
    <scope>NUCLEOTIDE SEQUENCE [LARGE SCALE GENOMIC DNA]</scope>
</reference>
<protein>
    <submittedName>
        <fullName evidence="12 13">Late blight resistance protein homolog R1A-3</fullName>
    </submittedName>
</protein>
<keyword evidence="11" id="KW-1185">Reference proteome</keyword>
<evidence type="ECO:0000259" key="10">
    <source>
        <dbReference type="Pfam" id="PF23598"/>
    </source>
</evidence>
<dbReference type="FunFam" id="1.10.10.10:FF:000322">
    <property type="entry name" value="Probable disease resistance protein At1g63360"/>
    <property type="match status" value="1"/>
</dbReference>
<dbReference type="Pfam" id="PF18052">
    <property type="entry name" value="Rx_N"/>
    <property type="match status" value="1"/>
</dbReference>
<dbReference type="InterPro" id="IPR032675">
    <property type="entry name" value="LRR_dom_sf"/>
</dbReference>
<dbReference type="RefSeq" id="XP_016498066.1">
    <property type="nucleotide sequence ID" value="XM_016642580.1"/>
</dbReference>
<dbReference type="GO" id="GO:0043531">
    <property type="term" value="F:ADP binding"/>
    <property type="evidence" value="ECO:0007669"/>
    <property type="project" value="InterPro"/>
</dbReference>
<gene>
    <name evidence="12 13 14 15 16" type="primary">LOC107816834</name>
</gene>
<keyword evidence="4" id="KW-0547">Nucleotide-binding</keyword>
<dbReference type="Gene3D" id="1.10.8.430">
    <property type="entry name" value="Helical domain of apoptotic protease-activating factors"/>
    <property type="match status" value="1"/>
</dbReference>
<evidence type="ECO:0000256" key="3">
    <source>
        <dbReference type="ARBA" id="ARBA00022737"/>
    </source>
</evidence>
<dbReference type="OMA" id="EMEERHC"/>
<dbReference type="CDD" id="cd14798">
    <property type="entry name" value="RX-CC_like"/>
    <property type="match status" value="1"/>
</dbReference>
<feature type="domain" description="Disease resistance protein winged helix" evidence="9">
    <location>
        <begin position="594"/>
        <end position="664"/>
    </location>
</feature>
<reference evidence="12 13" key="2">
    <citation type="submission" date="2025-08" db="UniProtKB">
        <authorList>
            <consortium name="RefSeq"/>
        </authorList>
    </citation>
    <scope>IDENTIFICATION</scope>
</reference>
<dbReference type="AlphaFoldDB" id="A0A1S4C9Y8"/>
<evidence type="ECO:0000259" key="7">
    <source>
        <dbReference type="Pfam" id="PF00931"/>
    </source>
</evidence>
<dbReference type="InterPro" id="IPR044974">
    <property type="entry name" value="Disease_R_plants"/>
</dbReference>
<dbReference type="InterPro" id="IPR038005">
    <property type="entry name" value="RX-like_CC"/>
</dbReference>
<evidence type="ECO:0000313" key="14">
    <source>
        <dbReference type="RefSeq" id="XP_016498062.1"/>
    </source>
</evidence>
<dbReference type="Gene3D" id="3.80.10.10">
    <property type="entry name" value="Ribonuclease Inhibitor"/>
    <property type="match status" value="1"/>
</dbReference>
<evidence type="ECO:0000313" key="12">
    <source>
        <dbReference type="RefSeq" id="XP_016498060.1"/>
    </source>
</evidence>
<dbReference type="PRINTS" id="PR00364">
    <property type="entry name" value="DISEASERSIST"/>
</dbReference>
<evidence type="ECO:0000259" key="8">
    <source>
        <dbReference type="Pfam" id="PF18052"/>
    </source>
</evidence>
<name>A0A1S4C9Y8_TOBAC</name>
<evidence type="ECO:0000313" key="15">
    <source>
        <dbReference type="RefSeq" id="XP_016498063.1"/>
    </source>
</evidence>
<organism evidence="14">
    <name type="scientific">Nicotiana tabacum</name>
    <name type="common">Common tobacco</name>
    <dbReference type="NCBI Taxonomy" id="4097"/>
    <lineage>
        <taxon>Eukaryota</taxon>
        <taxon>Viridiplantae</taxon>
        <taxon>Streptophyta</taxon>
        <taxon>Embryophyta</taxon>
        <taxon>Tracheophyta</taxon>
        <taxon>Spermatophyta</taxon>
        <taxon>Magnoliopsida</taxon>
        <taxon>eudicotyledons</taxon>
        <taxon>Gunneridae</taxon>
        <taxon>Pentapetalae</taxon>
        <taxon>asterids</taxon>
        <taxon>lamiids</taxon>
        <taxon>Solanales</taxon>
        <taxon>Solanaceae</taxon>
        <taxon>Nicotianoideae</taxon>
        <taxon>Nicotianeae</taxon>
        <taxon>Nicotiana</taxon>
    </lineage>
</organism>
<dbReference type="Pfam" id="PF00931">
    <property type="entry name" value="NB-ARC"/>
    <property type="match status" value="1"/>
</dbReference>
<dbReference type="InterPro" id="IPR058922">
    <property type="entry name" value="WHD_DRP"/>
</dbReference>
<dbReference type="RefSeq" id="XP_016498061.1">
    <property type="nucleotide sequence ID" value="XM_016642575.1"/>
</dbReference>
<dbReference type="InterPro" id="IPR055414">
    <property type="entry name" value="LRR_R13L4/SHOC2-like"/>
</dbReference>